<keyword evidence="2" id="KW-1185">Reference proteome</keyword>
<protein>
    <submittedName>
        <fullName evidence="1">Porin</fullName>
    </submittedName>
</protein>
<reference evidence="1" key="1">
    <citation type="submission" date="2021-09" db="EMBL/GenBank/DDBJ databases">
        <title>Isolation and characterization of 3-chlorobenzoate degrading bacteria from soils in Shizuoka.</title>
        <authorList>
            <person name="Ifat A."/>
            <person name="Ogawa N."/>
            <person name="Kimbara K."/>
            <person name="Moriuchi R."/>
            <person name="Dohra H."/>
            <person name="Shintani M."/>
        </authorList>
    </citation>
    <scope>NUCLEOTIDE SEQUENCE</scope>
    <source>
        <strain evidence="1">19CS2-2</strain>
    </source>
</reference>
<sequence>MHRIGRMAAATAFAAGILVGEHANATSSVTLYGVLDDSLLYVSNAGGYSNFQMSSGGRGSSKWGMLGSEDLGGGTQATFRLENGFDTNTGKAGQNGALFGRYATVGLTNDRLGSIQLGRSYELLPLYLNPQAASITFGGGLAAHAGDVDNVYGTYQLNNVIRYESPKIFGTTFGAIFSPGGRPGNFAKGRAYEVGFKGDQGGFSYAAVYANINNPATTLWYASADPVSGSAFTNPLSNTVYAGYASAGNYQVYGTTLAYTFGNSMIATVLTNTRFGDVIRTASTPFAGTHFFRNAELSYTYQFTPAFNVGAGADYTKGDDAHYWQGNLGASYLLSKRTYVYAVVVAARASGIDSTGKPAGPDLLGQPGSTSPNEFATRIGLRHTF</sequence>
<organism evidence="1 2">
    <name type="scientific">Caballeronia novacaledonica</name>
    <dbReference type="NCBI Taxonomy" id="1544861"/>
    <lineage>
        <taxon>Bacteria</taxon>
        <taxon>Pseudomonadati</taxon>
        <taxon>Pseudomonadota</taxon>
        <taxon>Betaproteobacteria</taxon>
        <taxon>Burkholderiales</taxon>
        <taxon>Burkholderiaceae</taxon>
        <taxon>Caballeronia</taxon>
    </lineage>
</organism>
<evidence type="ECO:0000313" key="2">
    <source>
        <dbReference type="Proteomes" id="UP001055013"/>
    </source>
</evidence>
<gene>
    <name evidence="1" type="ORF">CBA19CS22_17775</name>
</gene>
<dbReference type="Proteomes" id="UP001055013">
    <property type="component" value="Unassembled WGS sequence"/>
</dbReference>
<comment type="caution">
    <text evidence="1">The sequence shown here is derived from an EMBL/GenBank/DDBJ whole genome shotgun (WGS) entry which is preliminary data.</text>
</comment>
<dbReference type="EMBL" id="BPUR01000009">
    <property type="protein sequence ID" value="GJH18419.1"/>
    <property type="molecule type" value="Genomic_DNA"/>
</dbReference>
<name>A0ACB5QTL3_9BURK</name>
<proteinExistence type="predicted"/>
<evidence type="ECO:0000313" key="1">
    <source>
        <dbReference type="EMBL" id="GJH18419.1"/>
    </source>
</evidence>
<accession>A0ACB5QTL3</accession>